<reference evidence="2 3" key="1">
    <citation type="submission" date="2019-04" db="EMBL/GenBank/DDBJ databases">
        <title>An improved genome assembly and genetic linkage map for asparagus bean, Vigna unguiculata ssp. sesquipedialis.</title>
        <authorList>
            <person name="Xia Q."/>
            <person name="Zhang R."/>
            <person name="Dong Y."/>
        </authorList>
    </citation>
    <scope>NUCLEOTIDE SEQUENCE [LARGE SCALE GENOMIC DNA]</scope>
    <source>
        <tissue evidence="2">Leaf</tissue>
    </source>
</reference>
<feature type="region of interest" description="Disordered" evidence="1">
    <location>
        <begin position="1"/>
        <end position="52"/>
    </location>
</feature>
<accession>A0A4D6KWB3</accession>
<evidence type="ECO:0000256" key="1">
    <source>
        <dbReference type="SAM" id="MobiDB-lite"/>
    </source>
</evidence>
<proteinExistence type="predicted"/>
<gene>
    <name evidence="2" type="ORF">DEO72_LG2g1394</name>
</gene>
<evidence type="ECO:0000313" key="3">
    <source>
        <dbReference type="Proteomes" id="UP000501690"/>
    </source>
</evidence>
<dbReference type="EMBL" id="CP039346">
    <property type="protein sequence ID" value="QCD81070.1"/>
    <property type="molecule type" value="Genomic_DNA"/>
</dbReference>
<organism evidence="2 3">
    <name type="scientific">Vigna unguiculata</name>
    <name type="common">Cowpea</name>
    <dbReference type="NCBI Taxonomy" id="3917"/>
    <lineage>
        <taxon>Eukaryota</taxon>
        <taxon>Viridiplantae</taxon>
        <taxon>Streptophyta</taxon>
        <taxon>Embryophyta</taxon>
        <taxon>Tracheophyta</taxon>
        <taxon>Spermatophyta</taxon>
        <taxon>Magnoliopsida</taxon>
        <taxon>eudicotyledons</taxon>
        <taxon>Gunneridae</taxon>
        <taxon>Pentapetalae</taxon>
        <taxon>rosids</taxon>
        <taxon>fabids</taxon>
        <taxon>Fabales</taxon>
        <taxon>Fabaceae</taxon>
        <taxon>Papilionoideae</taxon>
        <taxon>50 kb inversion clade</taxon>
        <taxon>NPAAA clade</taxon>
        <taxon>indigoferoid/millettioid clade</taxon>
        <taxon>Phaseoleae</taxon>
        <taxon>Vigna</taxon>
    </lineage>
</organism>
<keyword evidence="3" id="KW-1185">Reference proteome</keyword>
<sequence length="96" mass="10584">MPPVPTPTPQHLTTTARASLTTPTPAVPATLTTPVHSQTPRNNDNEGKIGNKRSLLFNMLIRGWMKKTIHPSNPHSVISLNPYNGTHYFYESALPN</sequence>
<feature type="compositionally biased region" description="Low complexity" evidence="1">
    <location>
        <begin position="12"/>
        <end position="35"/>
    </location>
</feature>
<name>A0A4D6KWB3_VIGUN</name>
<evidence type="ECO:0000313" key="2">
    <source>
        <dbReference type="EMBL" id="QCD81070.1"/>
    </source>
</evidence>
<dbReference type="AlphaFoldDB" id="A0A4D6KWB3"/>
<protein>
    <submittedName>
        <fullName evidence="2">Uncharacterized protein</fullName>
    </submittedName>
</protein>
<dbReference type="Proteomes" id="UP000501690">
    <property type="component" value="Linkage Group LG2"/>
</dbReference>